<dbReference type="PROSITE" id="PS50109">
    <property type="entry name" value="HIS_KIN"/>
    <property type="match status" value="1"/>
</dbReference>
<dbReference type="OrthoDB" id="9815750at2"/>
<dbReference type="InterPro" id="IPR003594">
    <property type="entry name" value="HATPase_dom"/>
</dbReference>
<evidence type="ECO:0000313" key="8">
    <source>
        <dbReference type="Proteomes" id="UP000236497"/>
    </source>
</evidence>
<dbReference type="SUPFAM" id="SSF55874">
    <property type="entry name" value="ATPase domain of HSP90 chaperone/DNA topoisomerase II/histidine kinase"/>
    <property type="match status" value="1"/>
</dbReference>
<gene>
    <name evidence="7" type="ORF">HHT355_2567</name>
</gene>
<evidence type="ECO:0000256" key="4">
    <source>
        <dbReference type="ARBA" id="ARBA00022777"/>
    </source>
</evidence>
<dbReference type="PRINTS" id="PR00344">
    <property type="entry name" value="BCTRLSENSOR"/>
</dbReference>
<evidence type="ECO:0000256" key="3">
    <source>
        <dbReference type="ARBA" id="ARBA00022553"/>
    </source>
</evidence>
<keyword evidence="5" id="KW-0902">Two-component regulatory system</keyword>
<proteinExistence type="predicted"/>
<dbReference type="SUPFAM" id="SSF47384">
    <property type="entry name" value="Homodimeric domain of signal transducing histidine kinase"/>
    <property type="match status" value="1"/>
</dbReference>
<dbReference type="InterPro" id="IPR003661">
    <property type="entry name" value="HisK_dim/P_dom"/>
</dbReference>
<dbReference type="PANTHER" id="PTHR43547:SF2">
    <property type="entry name" value="HYBRID SIGNAL TRANSDUCTION HISTIDINE KINASE C"/>
    <property type="match status" value="1"/>
</dbReference>
<accession>A0A0H5SKV4</accession>
<comment type="catalytic activity">
    <reaction evidence="1">
        <text>ATP + protein L-histidine = ADP + protein N-phospho-L-histidine.</text>
        <dbReference type="EC" id="2.7.13.3"/>
    </reaction>
</comment>
<dbReference type="Proteomes" id="UP000236497">
    <property type="component" value="Unassembled WGS sequence"/>
</dbReference>
<name>A0A0H5SKV4_HERHM</name>
<evidence type="ECO:0000313" key="7">
    <source>
        <dbReference type="EMBL" id="CRZ35750.1"/>
    </source>
</evidence>
<dbReference type="Gene3D" id="1.10.287.130">
    <property type="match status" value="1"/>
</dbReference>
<dbReference type="InterPro" id="IPR036097">
    <property type="entry name" value="HisK_dim/P_sf"/>
</dbReference>
<dbReference type="GO" id="GO:0000155">
    <property type="term" value="F:phosphorelay sensor kinase activity"/>
    <property type="evidence" value="ECO:0007669"/>
    <property type="project" value="InterPro"/>
</dbReference>
<dbReference type="InterPro" id="IPR036890">
    <property type="entry name" value="HATPase_C_sf"/>
</dbReference>
<dbReference type="InterPro" id="IPR004358">
    <property type="entry name" value="Sig_transdc_His_kin-like_C"/>
</dbReference>
<dbReference type="CDD" id="cd00082">
    <property type="entry name" value="HisKA"/>
    <property type="match status" value="1"/>
</dbReference>
<feature type="domain" description="Histidine kinase" evidence="6">
    <location>
        <begin position="26"/>
        <end position="239"/>
    </location>
</feature>
<dbReference type="CDD" id="cd00075">
    <property type="entry name" value="HATPase"/>
    <property type="match status" value="1"/>
</dbReference>
<evidence type="ECO:0000256" key="2">
    <source>
        <dbReference type="ARBA" id="ARBA00012438"/>
    </source>
</evidence>
<keyword evidence="3" id="KW-0597">Phosphoprotein</keyword>
<keyword evidence="4" id="KW-0808">Transferase</keyword>
<keyword evidence="8" id="KW-1185">Reference proteome</keyword>
<keyword evidence="4" id="KW-0418">Kinase</keyword>
<dbReference type="InterPro" id="IPR005467">
    <property type="entry name" value="His_kinase_dom"/>
</dbReference>
<dbReference type="PANTHER" id="PTHR43547">
    <property type="entry name" value="TWO-COMPONENT HISTIDINE KINASE"/>
    <property type="match status" value="1"/>
</dbReference>
<dbReference type="EMBL" id="CVTD020000028">
    <property type="protein sequence ID" value="CRZ35750.1"/>
    <property type="molecule type" value="Genomic_DNA"/>
</dbReference>
<evidence type="ECO:0000259" key="6">
    <source>
        <dbReference type="PROSITE" id="PS50109"/>
    </source>
</evidence>
<evidence type="ECO:0000256" key="5">
    <source>
        <dbReference type="ARBA" id="ARBA00023012"/>
    </source>
</evidence>
<dbReference type="RefSeq" id="WP_103203823.1">
    <property type="nucleotide sequence ID" value="NZ_CVTD020000028.1"/>
</dbReference>
<evidence type="ECO:0000256" key="1">
    <source>
        <dbReference type="ARBA" id="ARBA00000085"/>
    </source>
</evidence>
<dbReference type="AlphaFoldDB" id="A0A0H5SKV4"/>
<organism evidence="7 8">
    <name type="scientific">Herbinix hemicellulosilytica</name>
    <dbReference type="NCBI Taxonomy" id="1564487"/>
    <lineage>
        <taxon>Bacteria</taxon>
        <taxon>Bacillati</taxon>
        <taxon>Bacillota</taxon>
        <taxon>Clostridia</taxon>
        <taxon>Lachnospirales</taxon>
        <taxon>Lachnospiraceae</taxon>
        <taxon>Herbinix</taxon>
    </lineage>
</organism>
<sequence length="240" mass="27117">MNHDFTLSTEEAIQKIRDEYKNLTSMFIHELRNPLSLIKGTLQYIELKYPEAKDYKYWGQLFELIGEMEKMMSDASLLNSCAVLNMNHTNLFNLIQGVVNNYKPQAENQQKQLSVRMSEDIESIISSYYCDPDKMKQVISNLIKNALEATSPGDFIEVVISIDSGQSRPMLSIQVNNNGPKIPEDQIENILKPFVTYKKGGSGIGLALAKRIVENHMGSISISSSETLTSFNILLPIYVL</sequence>
<dbReference type="EC" id="2.7.13.3" evidence="2"/>
<protein>
    <recommendedName>
        <fullName evidence="2">histidine kinase</fullName>
        <ecNumber evidence="2">2.7.13.3</ecNumber>
    </recommendedName>
</protein>
<reference evidence="7 8" key="1">
    <citation type="submission" date="2015-06" db="EMBL/GenBank/DDBJ databases">
        <authorList>
            <person name="Wibberg Daniel"/>
        </authorList>
    </citation>
    <scope>NUCLEOTIDE SEQUENCE [LARGE SCALE GENOMIC DNA]</scope>
    <source>
        <strain evidence="7 8">T3/55T</strain>
    </source>
</reference>
<dbReference type="SMART" id="SM00387">
    <property type="entry name" value="HATPase_c"/>
    <property type="match status" value="1"/>
</dbReference>
<dbReference type="Gene3D" id="3.30.565.10">
    <property type="entry name" value="Histidine kinase-like ATPase, C-terminal domain"/>
    <property type="match status" value="1"/>
</dbReference>
<dbReference type="Pfam" id="PF02518">
    <property type="entry name" value="HATPase_c"/>
    <property type="match status" value="1"/>
</dbReference>